<dbReference type="InterPro" id="IPR038765">
    <property type="entry name" value="Papain-like_cys_pep_sf"/>
</dbReference>
<evidence type="ECO:0000313" key="3">
    <source>
        <dbReference type="Proteomes" id="UP000193136"/>
    </source>
</evidence>
<reference evidence="2 3" key="1">
    <citation type="submission" date="2017-03" db="EMBL/GenBank/DDBJ databases">
        <title>Genome sequence of Geothermobacter sp. EPR-M, Deep-Sea Iron Reducer.</title>
        <authorList>
            <person name="Tully B."/>
            <person name="Savalia P."/>
            <person name="Abuyen K."/>
            <person name="Baughan C."/>
            <person name="Romero E."/>
            <person name="Ronkowski C."/>
            <person name="Torres B."/>
            <person name="Tremblay J."/>
            <person name="Trujillo A."/>
            <person name="Tyler M."/>
            <person name="Perez-Rodriguez I."/>
            <person name="Amend J."/>
        </authorList>
    </citation>
    <scope>NUCLEOTIDE SEQUENCE [LARGE SCALE GENOMIC DNA]</scope>
    <source>
        <strain evidence="2 3">EPR-M</strain>
    </source>
</reference>
<dbReference type="STRING" id="1969733.B5V00_06200"/>
<dbReference type="Pfam" id="PF07313">
    <property type="entry name" value="AmiA-like"/>
    <property type="match status" value="1"/>
</dbReference>
<gene>
    <name evidence="2" type="ORF">B5V00_06200</name>
</gene>
<feature type="chain" id="PRO_5010885282" description="DUF1460 domain-containing protein" evidence="1">
    <location>
        <begin position="24"/>
        <end position="296"/>
    </location>
</feature>
<comment type="caution">
    <text evidence="2">The sequence shown here is derived from an EMBL/GenBank/DDBJ whole genome shotgun (WGS) entry which is preliminary data.</text>
</comment>
<keyword evidence="1" id="KW-0732">Signal</keyword>
<sequence>MTPFKRLQSILFILCLLPGLAPAADSALVNLGRWSDAELARIITAAHRLESPGEQIVAISSHFLATPYVAHSLVGGPRTAERLVINLAGFDCFTFLDTVEALRRAADPADFPVQLRQVRYRGGKVAYENRRHFFSDWVAVAGTEIDDVTATVGQGRSRVVVKQLNLKDDGGRWLPGISVTRREIVYIPAGSIDGNLLAALQAGDYVGIYSDKAGLDVSHTGLLVKKGQRFLLRHASSRDGVRRVVDVDLPEYLRGKPGLVVYRARTPAFSSTLRCRPASLVRRSCRYASALIETAP</sequence>
<dbReference type="RefSeq" id="WP_085009895.1">
    <property type="nucleotide sequence ID" value="NZ_NAAD01000005.1"/>
</dbReference>
<proteinExistence type="predicted"/>
<evidence type="ECO:0008006" key="4">
    <source>
        <dbReference type="Google" id="ProtNLM"/>
    </source>
</evidence>
<dbReference type="OrthoDB" id="9796191at2"/>
<accession>A0A1X0Y8V3</accession>
<protein>
    <recommendedName>
        <fullName evidence="4">DUF1460 domain-containing protein</fullName>
    </recommendedName>
</protein>
<dbReference type="SUPFAM" id="SSF54001">
    <property type="entry name" value="Cysteine proteinases"/>
    <property type="match status" value="1"/>
</dbReference>
<dbReference type="Gene3D" id="2.30.260.10">
    <property type="entry name" value="putative xylanase like domain"/>
    <property type="match status" value="1"/>
</dbReference>
<evidence type="ECO:0000256" key="1">
    <source>
        <dbReference type="SAM" id="SignalP"/>
    </source>
</evidence>
<evidence type="ECO:0000313" key="2">
    <source>
        <dbReference type="EMBL" id="ORJ61621.1"/>
    </source>
</evidence>
<dbReference type="Proteomes" id="UP000193136">
    <property type="component" value="Unassembled WGS sequence"/>
</dbReference>
<keyword evidence="3" id="KW-1185">Reference proteome</keyword>
<organism evidence="2 3">
    <name type="scientific">Geothermobacter hydrogeniphilus</name>
    <dbReference type="NCBI Taxonomy" id="1969733"/>
    <lineage>
        <taxon>Bacteria</taxon>
        <taxon>Pseudomonadati</taxon>
        <taxon>Thermodesulfobacteriota</taxon>
        <taxon>Desulfuromonadia</taxon>
        <taxon>Desulfuromonadales</taxon>
        <taxon>Geothermobacteraceae</taxon>
        <taxon>Geothermobacter</taxon>
    </lineage>
</organism>
<dbReference type="Gene3D" id="1.10.3670.10">
    <property type="entry name" value="Putative xylanase like domain"/>
    <property type="match status" value="1"/>
</dbReference>
<name>A0A1X0Y8V3_9BACT</name>
<feature type="signal peptide" evidence="1">
    <location>
        <begin position="1"/>
        <end position="23"/>
    </location>
</feature>
<dbReference type="AlphaFoldDB" id="A0A1X0Y8V3"/>
<dbReference type="InterPro" id="IPR010846">
    <property type="entry name" value="AmiA-like"/>
</dbReference>
<dbReference type="EMBL" id="NAAD01000005">
    <property type="protein sequence ID" value="ORJ61621.1"/>
    <property type="molecule type" value="Genomic_DNA"/>
</dbReference>